<feature type="binding site" evidence="4">
    <location>
        <position position="329"/>
    </location>
    <ligand>
        <name>substrate</name>
    </ligand>
</feature>
<dbReference type="RefSeq" id="WP_091582353.1">
    <property type="nucleotide sequence ID" value="NZ_FNDU01000003.1"/>
</dbReference>
<dbReference type="OrthoDB" id="25353at2"/>
<keyword evidence="3" id="KW-0560">Oxidoreductase</keyword>
<dbReference type="PRINTS" id="PR00757">
    <property type="entry name" value="AMINEOXDASEF"/>
</dbReference>
<dbReference type="Pfam" id="PF01593">
    <property type="entry name" value="Amino_oxidase"/>
    <property type="match status" value="1"/>
</dbReference>
<evidence type="ECO:0000256" key="4">
    <source>
        <dbReference type="PIRSR" id="PIRSR601613-1"/>
    </source>
</evidence>
<feature type="binding site" evidence="4">
    <location>
        <begin position="35"/>
        <end position="36"/>
    </location>
    <ligand>
        <name>FAD</name>
        <dbReference type="ChEBI" id="CHEBI:57692"/>
    </ligand>
</feature>
<comment type="similarity">
    <text evidence="2">Belongs to the flavin monoamine oxidase family.</text>
</comment>
<dbReference type="AlphaFoldDB" id="A0A1G8FUB7"/>
<evidence type="ECO:0000256" key="1">
    <source>
        <dbReference type="ARBA" id="ARBA00001974"/>
    </source>
</evidence>
<evidence type="ECO:0000256" key="3">
    <source>
        <dbReference type="ARBA" id="ARBA00023002"/>
    </source>
</evidence>
<dbReference type="InterPro" id="IPR001613">
    <property type="entry name" value="Flavin_amine_oxidase"/>
</dbReference>
<comment type="cofactor">
    <cofactor evidence="1">
        <name>FAD</name>
        <dbReference type="ChEBI" id="CHEBI:57692"/>
    </cofactor>
</comment>
<feature type="domain" description="Amine oxidase" evidence="5">
    <location>
        <begin position="15"/>
        <end position="424"/>
    </location>
</feature>
<dbReference type="InterPro" id="IPR002937">
    <property type="entry name" value="Amino_oxidase"/>
</dbReference>
<evidence type="ECO:0000256" key="2">
    <source>
        <dbReference type="ARBA" id="ARBA00005995"/>
    </source>
</evidence>
<evidence type="ECO:0000313" key="6">
    <source>
        <dbReference type="EMBL" id="SDH85715.1"/>
    </source>
</evidence>
<proteinExistence type="inferred from homology"/>
<dbReference type="EMBL" id="FNDU01000003">
    <property type="protein sequence ID" value="SDH85715.1"/>
    <property type="molecule type" value="Genomic_DNA"/>
</dbReference>
<dbReference type="Gene3D" id="3.50.50.60">
    <property type="entry name" value="FAD/NAD(P)-binding domain"/>
    <property type="match status" value="2"/>
</dbReference>
<sequence length="441" mass="49274">MANENYDILIIGAGFAGVTAARELSQKGYRVLILEARDRLGGRTWCDQKLGRTLEMGGTWVHWFQPHVWSEITRYGLEVIPSPEPKKAYWTANGQGKEGTPEQLFDLLDEANQGLLADTRKYFPLPYEPLTSKELKNIDHLTVSEKIEQLGLNKEIKDLMESLWALNFNGPTERAGITQAMRWAALSDNNWQLMLEICASFKIAKGTKALIESIFSDAKADILYSKVVSQVEKTADGFTIKTKDDKQFNGKSVITTLPINVLNSIDFKPSLSAVKCKAAKEGQASKGIKFWAKVKNFANPFVAFAPVDYPINYAHLEYVEGKDGIIVGFGPDAAKLNPESIYEVEQALRQMKPDLEVIESAGHDWVGDKFSGETWPMQCNNQLTNYLFELQNPEDGLFLAGSDYANGWAGFIDGAIESAFTVSRKTADYLKEQSTKQRTIQ</sequence>
<reference evidence="6 7" key="1">
    <citation type="submission" date="2016-10" db="EMBL/GenBank/DDBJ databases">
        <authorList>
            <person name="de Groot N.N."/>
        </authorList>
    </citation>
    <scope>NUCLEOTIDE SEQUENCE [LARGE SCALE GENOMIC DNA]</scope>
    <source>
        <strain evidence="7">P4B,CCM 7963,CECT 7998,DSM 25260,IBRC-M 10614,KCTC 13821</strain>
    </source>
</reference>
<accession>A0A1G8FUB7</accession>
<name>A0A1G8FUB7_9BACI</name>
<evidence type="ECO:0000259" key="5">
    <source>
        <dbReference type="Pfam" id="PF01593"/>
    </source>
</evidence>
<dbReference type="Gene3D" id="3.90.660.10">
    <property type="match status" value="2"/>
</dbReference>
<dbReference type="Proteomes" id="UP000199017">
    <property type="component" value="Unassembled WGS sequence"/>
</dbReference>
<keyword evidence="7" id="KW-1185">Reference proteome</keyword>
<dbReference type="InterPro" id="IPR050703">
    <property type="entry name" value="Flavin_MAO"/>
</dbReference>
<dbReference type="SUPFAM" id="SSF51905">
    <property type="entry name" value="FAD/NAD(P)-binding domain"/>
    <property type="match status" value="1"/>
</dbReference>
<protein>
    <submittedName>
        <fullName evidence="6">Monoamine oxidase</fullName>
    </submittedName>
</protein>
<organism evidence="6 7">
    <name type="scientific">Alteribacillus bidgolensis</name>
    <dbReference type="NCBI Taxonomy" id="930129"/>
    <lineage>
        <taxon>Bacteria</taxon>
        <taxon>Bacillati</taxon>
        <taxon>Bacillota</taxon>
        <taxon>Bacilli</taxon>
        <taxon>Bacillales</taxon>
        <taxon>Bacillaceae</taxon>
        <taxon>Alteribacillus</taxon>
    </lineage>
</organism>
<dbReference type="InterPro" id="IPR036188">
    <property type="entry name" value="FAD/NAD-bd_sf"/>
</dbReference>
<dbReference type="PANTHER" id="PTHR43563:SF1">
    <property type="entry name" value="AMINE OXIDASE [FLAVIN-CONTAINING] B"/>
    <property type="match status" value="1"/>
</dbReference>
<dbReference type="STRING" id="930129.SAMN05216352_10388"/>
<dbReference type="PANTHER" id="PTHR43563">
    <property type="entry name" value="AMINE OXIDASE"/>
    <property type="match status" value="1"/>
</dbReference>
<evidence type="ECO:0000313" key="7">
    <source>
        <dbReference type="Proteomes" id="UP000199017"/>
    </source>
</evidence>
<feature type="binding site" evidence="4">
    <location>
        <position position="228"/>
    </location>
    <ligand>
        <name>FAD</name>
        <dbReference type="ChEBI" id="CHEBI:57692"/>
    </ligand>
</feature>
<gene>
    <name evidence="6" type="ORF">SAMN05216352_10388</name>
</gene>
<dbReference type="GO" id="GO:0016491">
    <property type="term" value="F:oxidoreductase activity"/>
    <property type="evidence" value="ECO:0007669"/>
    <property type="project" value="UniProtKB-KW"/>
</dbReference>